<evidence type="ECO:0000313" key="7">
    <source>
        <dbReference type="Proteomes" id="UP000242351"/>
    </source>
</evidence>
<reference evidence="6 8" key="1">
    <citation type="submission" date="2017-11" db="EMBL/GenBank/DDBJ databases">
        <title>Revising the taxonomy of the Acinetobacter lwoffii group: the description of Acinetobacter pseudolwoffii sp. nov. and emended description of Acinetobacter lwoffii.</title>
        <authorList>
            <person name="Nemec A."/>
            <person name="Radolfova-Krizova L."/>
        </authorList>
    </citation>
    <scope>NUCLEOTIDE SEQUENCE [LARGE SCALE GENOMIC DNA]</scope>
    <source>
        <strain evidence="6 8">ANC 5044</strain>
    </source>
</reference>
<protein>
    <submittedName>
        <fullName evidence="6">Hydrolase</fullName>
    </submittedName>
</protein>
<dbReference type="AlphaFoldDB" id="A0A2H9YVI6"/>
<dbReference type="GO" id="GO:0046872">
    <property type="term" value="F:metal ion binding"/>
    <property type="evidence" value="ECO:0007669"/>
    <property type="project" value="UniProtKB-KW"/>
</dbReference>
<evidence type="ECO:0000313" key="6">
    <source>
        <dbReference type="EMBL" id="PJO76657.1"/>
    </source>
</evidence>
<dbReference type="Proteomes" id="UP000243446">
    <property type="component" value="Unassembled WGS sequence"/>
</dbReference>
<dbReference type="GeneID" id="97177302"/>
<dbReference type="RefSeq" id="WP_100357524.1">
    <property type="nucleotide sequence ID" value="NZ_CBDBYO010000002.1"/>
</dbReference>
<gene>
    <name evidence="5" type="ORF">CU320_06255</name>
    <name evidence="6" type="ORF">CWI32_03210</name>
</gene>
<dbReference type="GO" id="GO:0016788">
    <property type="term" value="F:hydrolase activity, acting on ester bonds"/>
    <property type="evidence" value="ECO:0007669"/>
    <property type="project" value="InterPro"/>
</dbReference>
<sequence length="274" mass="30985">MKLKLFDTHTHFDVPDFDHDREQLAYAAKAVGVEHLVLIGFLQNRFQDLLKTHRFINGLKDAPHSHLAPGLHPFYIEQHQAEHLHDLEQLLRVEQCIAIGEIGLDTFLKQHKQPEIFQKQQDFFAAQIELAQQFDKPILLHIRKSHAEVLQILKQHQFKQGGIAHAFGGGVEEAKAFVKLGFKLGVTGQITNPNARKLHQVVQAVGAEHLVLETDCPDMTPLCCQQSGEQRTRNTPANLPYVLEGLAQSLGQDQAKLAQQLWQNTHQVLNLADE</sequence>
<comment type="similarity">
    <text evidence="1">Belongs to the metallo-dependent hydrolases superfamily. TatD-type hydrolase family.</text>
</comment>
<accession>A0A2H9YVI6</accession>
<dbReference type="CDD" id="cd01310">
    <property type="entry name" value="TatD_DNAse"/>
    <property type="match status" value="1"/>
</dbReference>
<evidence type="ECO:0000313" key="5">
    <source>
        <dbReference type="EMBL" id="PJI32970.1"/>
    </source>
</evidence>
<dbReference type="FunFam" id="3.20.20.140:FF:000005">
    <property type="entry name" value="TatD family hydrolase"/>
    <property type="match status" value="1"/>
</dbReference>
<dbReference type="PANTHER" id="PTHR46124">
    <property type="entry name" value="D-AMINOACYL-TRNA DEACYLASE"/>
    <property type="match status" value="1"/>
</dbReference>
<evidence type="ECO:0000256" key="4">
    <source>
        <dbReference type="PIRSR" id="PIRSR005902-1"/>
    </source>
</evidence>
<evidence type="ECO:0000256" key="1">
    <source>
        <dbReference type="ARBA" id="ARBA00009275"/>
    </source>
</evidence>
<feature type="binding site" evidence="4">
    <location>
        <position position="165"/>
    </location>
    <ligand>
        <name>a divalent metal cation</name>
        <dbReference type="ChEBI" id="CHEBI:60240"/>
        <label>2</label>
    </ligand>
</feature>
<dbReference type="GO" id="GO:0005829">
    <property type="term" value="C:cytosol"/>
    <property type="evidence" value="ECO:0007669"/>
    <property type="project" value="TreeGrafter"/>
</dbReference>
<dbReference type="Gene3D" id="3.20.20.140">
    <property type="entry name" value="Metal-dependent hydrolases"/>
    <property type="match status" value="1"/>
</dbReference>
<accession>A0A2H9UMV0</accession>
<feature type="binding site" evidence="4">
    <location>
        <position position="9"/>
    </location>
    <ligand>
        <name>a divalent metal cation</name>
        <dbReference type="ChEBI" id="CHEBI:60240"/>
        <label>1</label>
    </ligand>
</feature>
<dbReference type="Pfam" id="PF01026">
    <property type="entry name" value="TatD_DNase"/>
    <property type="match status" value="1"/>
</dbReference>
<organism evidence="6 8">
    <name type="scientific">Acinetobacter pseudolwoffii</name>
    <dbReference type="NCBI Taxonomy" id="2053287"/>
    <lineage>
        <taxon>Bacteria</taxon>
        <taxon>Pseudomonadati</taxon>
        <taxon>Pseudomonadota</taxon>
        <taxon>Gammaproteobacteria</taxon>
        <taxon>Moraxellales</taxon>
        <taxon>Moraxellaceae</taxon>
        <taxon>Acinetobacter</taxon>
    </lineage>
</organism>
<dbReference type="PROSITE" id="PS01137">
    <property type="entry name" value="TATD_1"/>
    <property type="match status" value="1"/>
</dbReference>
<evidence type="ECO:0000313" key="8">
    <source>
        <dbReference type="Proteomes" id="UP000243446"/>
    </source>
</evidence>
<dbReference type="SUPFAM" id="SSF51556">
    <property type="entry name" value="Metallo-dependent hydrolases"/>
    <property type="match status" value="1"/>
</dbReference>
<evidence type="ECO:0000256" key="2">
    <source>
        <dbReference type="ARBA" id="ARBA00022723"/>
    </source>
</evidence>
<feature type="binding site" evidence="4">
    <location>
        <position position="141"/>
    </location>
    <ligand>
        <name>a divalent metal cation</name>
        <dbReference type="ChEBI" id="CHEBI:60240"/>
        <label>2</label>
    </ligand>
</feature>
<reference evidence="5 7" key="3">
    <citation type="submission" date="2017-12" db="EMBL/GenBank/DDBJ databases">
        <title>Revising the taxonomy of the Acinetobacter lwoffii group: the description of Acinetobacter pseudolwoffii sp. nov. and emended description of Acinetobacter lwoffii.</title>
        <authorList>
            <person name="Nemec A."/>
        </authorList>
    </citation>
    <scope>NUCLEOTIDE SEQUENCE [LARGE SCALE GENOMIC DNA]</scope>
    <source>
        <strain evidence="5 7">ANC 5347</strain>
    </source>
</reference>
<dbReference type="InterPro" id="IPR032466">
    <property type="entry name" value="Metal_Hydrolase"/>
</dbReference>
<dbReference type="PIRSF" id="PIRSF005902">
    <property type="entry name" value="DNase_TatD"/>
    <property type="match status" value="1"/>
</dbReference>
<dbReference type="EMBL" id="PHRG01000001">
    <property type="protein sequence ID" value="PJO76657.1"/>
    <property type="molecule type" value="Genomic_DNA"/>
</dbReference>
<comment type="caution">
    <text evidence="6">The sequence shown here is derived from an EMBL/GenBank/DDBJ whole genome shotgun (WGS) entry which is preliminary data.</text>
</comment>
<proteinExistence type="inferred from homology"/>
<feature type="binding site" evidence="4">
    <location>
        <position position="101"/>
    </location>
    <ligand>
        <name>a divalent metal cation</name>
        <dbReference type="ChEBI" id="CHEBI:60240"/>
        <label>1</label>
    </ligand>
</feature>
<keyword evidence="3 6" id="KW-0378">Hydrolase</keyword>
<dbReference type="PANTHER" id="PTHR46124:SF3">
    <property type="entry name" value="HYDROLASE"/>
    <property type="match status" value="1"/>
</dbReference>
<dbReference type="InterPro" id="IPR001130">
    <property type="entry name" value="TatD-like"/>
</dbReference>
<evidence type="ECO:0000256" key="3">
    <source>
        <dbReference type="ARBA" id="ARBA00022801"/>
    </source>
</evidence>
<dbReference type="InterPro" id="IPR018228">
    <property type="entry name" value="DNase_TatD-rel_CS"/>
</dbReference>
<name>A0A2H9YVI6_9GAMM</name>
<reference evidence="5 7" key="2">
    <citation type="submission" date="2017-11" db="EMBL/GenBank/DDBJ databases">
        <authorList>
            <person name="Han C.G."/>
        </authorList>
    </citation>
    <scope>NUCLEOTIDE SEQUENCE [LARGE SCALE GENOMIC DNA]</scope>
    <source>
        <strain evidence="5 7">ANC 5347</strain>
    </source>
</reference>
<keyword evidence="2 4" id="KW-0479">Metal-binding</keyword>
<dbReference type="EMBL" id="PGOZ01000005">
    <property type="protein sequence ID" value="PJI32970.1"/>
    <property type="molecule type" value="Genomic_DNA"/>
</dbReference>
<feature type="binding site" evidence="4">
    <location>
        <position position="11"/>
    </location>
    <ligand>
        <name>a divalent metal cation</name>
        <dbReference type="ChEBI" id="CHEBI:60240"/>
        <label>1</label>
    </ligand>
</feature>
<feature type="binding site" evidence="4">
    <location>
        <position position="215"/>
    </location>
    <ligand>
        <name>a divalent metal cation</name>
        <dbReference type="ChEBI" id="CHEBI:60240"/>
        <label>1</label>
    </ligand>
</feature>
<dbReference type="Proteomes" id="UP000242351">
    <property type="component" value="Unassembled WGS sequence"/>
</dbReference>